<keyword evidence="2" id="KW-1185">Reference proteome</keyword>
<proteinExistence type="predicted"/>
<dbReference type="Proteomes" id="UP000198755">
    <property type="component" value="Unassembled WGS sequence"/>
</dbReference>
<name>A0A1I4CFJ3_9HYPH</name>
<dbReference type="RefSeq" id="WP_091685970.1">
    <property type="nucleotide sequence ID" value="NZ_FOSN01000021.1"/>
</dbReference>
<evidence type="ECO:0000313" key="2">
    <source>
        <dbReference type="Proteomes" id="UP000198755"/>
    </source>
</evidence>
<protein>
    <recommendedName>
        <fullName evidence="3">N-acetyltransferase domain-containing protein</fullName>
    </recommendedName>
</protein>
<accession>A0A1I4CFJ3</accession>
<evidence type="ECO:0008006" key="3">
    <source>
        <dbReference type="Google" id="ProtNLM"/>
    </source>
</evidence>
<dbReference type="STRING" id="1612308.SAMN05444581_12135"/>
<sequence>MKIETDLPQAVYDIALKMRARDFEELEAVSHTNTREDLARLLSERYGSRDDVFAVGLNGKPVAICGLIELRPNVLSLLFFATDEFSSIALPLTKYVTRELFALRIAAGVHRIEFASLSSYRAVHNWIETLGLSFESTIQKCGKAGQDFDFYAWVSGADEPRTIN</sequence>
<reference evidence="1 2" key="1">
    <citation type="submission" date="2016-10" db="EMBL/GenBank/DDBJ databases">
        <authorList>
            <person name="de Groot N.N."/>
        </authorList>
    </citation>
    <scope>NUCLEOTIDE SEQUENCE [LARGE SCALE GENOMIC DNA]</scope>
    <source>
        <strain evidence="1 2">NE2</strain>
    </source>
</reference>
<evidence type="ECO:0000313" key="1">
    <source>
        <dbReference type="EMBL" id="SFK79380.1"/>
    </source>
</evidence>
<gene>
    <name evidence="1" type="ORF">SAMN05444581_12135</name>
</gene>
<dbReference type="EMBL" id="FOSN01000021">
    <property type="protein sequence ID" value="SFK79380.1"/>
    <property type="molecule type" value="Genomic_DNA"/>
</dbReference>
<dbReference type="OrthoDB" id="7363390at2"/>
<organism evidence="1 2">
    <name type="scientific">Methylocapsa palsarum</name>
    <dbReference type="NCBI Taxonomy" id="1612308"/>
    <lineage>
        <taxon>Bacteria</taxon>
        <taxon>Pseudomonadati</taxon>
        <taxon>Pseudomonadota</taxon>
        <taxon>Alphaproteobacteria</taxon>
        <taxon>Hyphomicrobiales</taxon>
        <taxon>Beijerinckiaceae</taxon>
        <taxon>Methylocapsa</taxon>
    </lineage>
</organism>
<dbReference type="AlphaFoldDB" id="A0A1I4CFJ3"/>